<feature type="repeat" description="TPR" evidence="13">
    <location>
        <begin position="861"/>
        <end position="894"/>
    </location>
</feature>
<dbReference type="EMBL" id="RJVU01015140">
    <property type="protein sequence ID" value="ROL52582.1"/>
    <property type="molecule type" value="Genomic_DNA"/>
</dbReference>
<evidence type="ECO:0000256" key="10">
    <source>
        <dbReference type="ARBA" id="ARBA00022824"/>
    </source>
</evidence>
<evidence type="ECO:0000256" key="3">
    <source>
        <dbReference type="ARBA" id="ARBA00004922"/>
    </source>
</evidence>
<keyword evidence="11 14" id="KW-1133">Transmembrane helix</keyword>
<organism evidence="16 17">
    <name type="scientific">Anabarilius grahami</name>
    <name type="common">Kanglang fish</name>
    <name type="synonym">Barilius grahami</name>
    <dbReference type="NCBI Taxonomy" id="495550"/>
    <lineage>
        <taxon>Eukaryota</taxon>
        <taxon>Metazoa</taxon>
        <taxon>Chordata</taxon>
        <taxon>Craniata</taxon>
        <taxon>Vertebrata</taxon>
        <taxon>Euteleostomi</taxon>
        <taxon>Actinopterygii</taxon>
        <taxon>Neopterygii</taxon>
        <taxon>Teleostei</taxon>
        <taxon>Ostariophysi</taxon>
        <taxon>Cypriniformes</taxon>
        <taxon>Xenocyprididae</taxon>
        <taxon>Xenocypridinae</taxon>
        <taxon>Xenocypridinae incertae sedis</taxon>
        <taxon>Anabarilius</taxon>
    </lineage>
</organism>
<dbReference type="PROSITE" id="PS50293">
    <property type="entry name" value="TPR_REGION"/>
    <property type="match status" value="1"/>
</dbReference>
<feature type="repeat" description="TPR" evidence="13">
    <location>
        <begin position="593"/>
        <end position="626"/>
    </location>
</feature>
<evidence type="ECO:0000256" key="8">
    <source>
        <dbReference type="ARBA" id="ARBA00022737"/>
    </source>
</evidence>
<feature type="repeat" description="TPR" evidence="13">
    <location>
        <begin position="793"/>
        <end position="826"/>
    </location>
</feature>
<evidence type="ECO:0000259" key="15">
    <source>
        <dbReference type="Pfam" id="PF08409"/>
    </source>
</evidence>
<feature type="repeat" description="TPR" evidence="13">
    <location>
        <begin position="692"/>
        <end position="725"/>
    </location>
</feature>
<dbReference type="PANTHER" id="PTHR44809:SF1">
    <property type="entry name" value="PROTEIN O-MANNOSYL-TRANSFERASE TMTC1"/>
    <property type="match status" value="1"/>
</dbReference>
<evidence type="ECO:0000256" key="5">
    <source>
        <dbReference type="ARBA" id="ARBA00012839"/>
    </source>
</evidence>
<evidence type="ECO:0000256" key="7">
    <source>
        <dbReference type="ARBA" id="ARBA00022692"/>
    </source>
</evidence>
<feature type="transmembrane region" description="Helical" evidence="14">
    <location>
        <begin position="425"/>
        <end position="447"/>
    </location>
</feature>
<dbReference type="Pfam" id="PF13181">
    <property type="entry name" value="TPR_8"/>
    <property type="match status" value="1"/>
</dbReference>
<keyword evidence="10" id="KW-0256">Endoplasmic reticulum</keyword>
<dbReference type="InterPro" id="IPR052943">
    <property type="entry name" value="TMTC_O-mannosyl-trnsfr"/>
</dbReference>
<evidence type="ECO:0000256" key="12">
    <source>
        <dbReference type="ARBA" id="ARBA00023136"/>
    </source>
</evidence>
<feature type="transmembrane region" description="Helical" evidence="14">
    <location>
        <begin position="342"/>
        <end position="364"/>
    </location>
</feature>
<reference evidence="16 17" key="1">
    <citation type="submission" date="2018-10" db="EMBL/GenBank/DDBJ databases">
        <title>Genome assembly for a Yunnan-Guizhou Plateau 3E fish, Anabarilius grahami (Regan), and its evolutionary and genetic applications.</title>
        <authorList>
            <person name="Jiang W."/>
        </authorList>
    </citation>
    <scope>NUCLEOTIDE SEQUENCE [LARGE SCALE GENOMIC DNA]</scope>
    <source>
        <strain evidence="16">AG-KIZ</strain>
        <tissue evidence="16">Muscle</tissue>
    </source>
</reference>
<feature type="transmembrane region" description="Helical" evidence="14">
    <location>
        <begin position="241"/>
        <end position="261"/>
    </location>
</feature>
<dbReference type="Pfam" id="PF08409">
    <property type="entry name" value="TMTC_DUF1736"/>
    <property type="match status" value="1"/>
</dbReference>
<feature type="repeat" description="TPR" evidence="13">
    <location>
        <begin position="899"/>
        <end position="932"/>
    </location>
</feature>
<evidence type="ECO:0000256" key="6">
    <source>
        <dbReference type="ARBA" id="ARBA00022679"/>
    </source>
</evidence>
<dbReference type="SMART" id="SM00386">
    <property type="entry name" value="HAT"/>
    <property type="match status" value="5"/>
</dbReference>
<dbReference type="InterPro" id="IPR003107">
    <property type="entry name" value="HAT"/>
</dbReference>
<evidence type="ECO:0000256" key="2">
    <source>
        <dbReference type="ARBA" id="ARBA00004240"/>
    </source>
</evidence>
<protein>
    <recommendedName>
        <fullName evidence="5">dolichyl-phosphate-mannose--protein mannosyltransferase</fullName>
        <ecNumber evidence="5">2.4.1.109</ecNumber>
    </recommendedName>
</protein>
<dbReference type="AlphaFoldDB" id="A0A3N0Z2R0"/>
<dbReference type="GO" id="GO:0006396">
    <property type="term" value="P:RNA processing"/>
    <property type="evidence" value="ECO:0007669"/>
    <property type="project" value="InterPro"/>
</dbReference>
<name>A0A3N0Z2R0_ANAGA</name>
<feature type="repeat" description="TPR" evidence="13">
    <location>
        <begin position="726"/>
        <end position="759"/>
    </location>
</feature>
<feature type="domain" description="DUF1736" evidence="15">
    <location>
        <begin position="362"/>
        <end position="434"/>
    </location>
</feature>
<dbReference type="PANTHER" id="PTHR44809">
    <property type="match status" value="1"/>
</dbReference>
<dbReference type="EC" id="2.4.1.109" evidence="5"/>
<keyword evidence="17" id="KW-1185">Reference proteome</keyword>
<dbReference type="Pfam" id="PF13374">
    <property type="entry name" value="TPR_10"/>
    <property type="match status" value="1"/>
</dbReference>
<comment type="pathway">
    <text evidence="3">Protein modification; protein glycosylation.</text>
</comment>
<dbReference type="GO" id="GO:0016020">
    <property type="term" value="C:membrane"/>
    <property type="evidence" value="ECO:0007669"/>
    <property type="project" value="UniProtKB-SubCell"/>
</dbReference>
<dbReference type="SMART" id="SM00028">
    <property type="entry name" value="TPR"/>
    <property type="match status" value="10"/>
</dbReference>
<evidence type="ECO:0000313" key="17">
    <source>
        <dbReference type="Proteomes" id="UP000281406"/>
    </source>
</evidence>
<evidence type="ECO:0000256" key="1">
    <source>
        <dbReference type="ARBA" id="ARBA00004141"/>
    </source>
</evidence>
<keyword evidence="12 14" id="KW-0472">Membrane</keyword>
<comment type="subcellular location">
    <subcellularLocation>
        <location evidence="2">Endoplasmic reticulum</location>
    </subcellularLocation>
    <subcellularLocation>
        <location evidence="1">Membrane</location>
        <topology evidence="1">Multi-pass membrane protein</topology>
    </subcellularLocation>
</comment>
<dbReference type="Pfam" id="PF13414">
    <property type="entry name" value="TPR_11"/>
    <property type="match status" value="1"/>
</dbReference>
<sequence>MTANSRGTKAAPPPVQRRLSALPRPGAGVRLLRYAALVAVCALCYSNSLWGEFVHDDIWAISNNPDVRRGSSLRSIFTNDFWGKRMADNTSHKSYRPLCILTFKLNILLGGMTPFYFHLVNVFLHCVVTALLMHTCEQCVFEDSNFSFLTALLFSVHPIHTEAQGLPAGRWLVVSREEHHLTGISRLLMEDERPPFTGILSLPGDCTEAFCNLLTICRTSSFTDTQRHPALATAECLVSGIVGRADVLASMLFLLAFLSYIRSVSASRTADEFPPTVSVLSLALSLLLGTCAMLVKETGITVFGVCVLYDFLVLCRKPLILHLSRSGLKELVRISCPFVKRACVISLHVTVIMSFRLWLMGGSMPLFSEQDNPASFSPYLLTRFLTYCYLLSFNAWLLLAPIVLCYDWQVGSITLVESLWDGRNIASLTLAFVMLALSLTCVTRLQGINGYKYSLVGPSGHLIILIGCLATATCWYGNALLRRRTDVLRGRRLLSVGLLCQSNLGPRRCQREPTPQSAFVATSSSACMGYCVLVVHGLNRLYSVVSRWGAAALTVSMLVVLLLFSWKTVQQNEIWLSREALFRSGIQTLPHNAKVHYNYANFLKDRGRNQEAIYHYKTALRLYPRHASALNNLGTLTHQAEEAEVYYRRALDINPQHNRALFNLGNLLKSQGKEEEAERMLKESIRFGPHFADAYSSLASLYADQGHSKEANEIYTKGIENCPDSSDLHNNYGVFLVDTGHGDRAAFHYQEAVRLKPAHYVAMVNLGRLLRSSNDNKEAELWYKRALQVVRKVDILTPLGALYYNTGRYEEALDVYREAATLQPDSTDIWLALAQVLAMAGRSIEAEKMTLGIISKTSNCIECYRLLSAIYSKQGNHTQALDALKTALQQEPSDPAVRAELHFSMGNQLREMNELDRAFQSYKLAVELKPDQSQAWMNMGGIQHIKGDYAAARMYYQRALLLSPSSKLLKENLAKLDRLEKKLQGA</sequence>
<keyword evidence="9 13" id="KW-0802">TPR repeat</keyword>
<dbReference type="PROSITE" id="PS50005">
    <property type="entry name" value="TPR"/>
    <property type="match status" value="8"/>
</dbReference>
<feature type="repeat" description="TPR" evidence="13">
    <location>
        <begin position="658"/>
        <end position="691"/>
    </location>
</feature>
<feature type="transmembrane region" description="Helical" evidence="14">
    <location>
        <begin position="459"/>
        <end position="481"/>
    </location>
</feature>
<feature type="transmembrane region" description="Helical" evidence="14">
    <location>
        <begin position="384"/>
        <end position="404"/>
    </location>
</feature>
<dbReference type="UniPathway" id="UPA00378"/>
<feature type="transmembrane region" description="Helical" evidence="14">
    <location>
        <begin position="273"/>
        <end position="295"/>
    </location>
</feature>
<accession>A0A3N0Z2R0</accession>
<evidence type="ECO:0000256" key="14">
    <source>
        <dbReference type="SAM" id="Phobius"/>
    </source>
</evidence>
<dbReference type="OrthoDB" id="19588at2759"/>
<comment type="similarity">
    <text evidence="4">Belongs to the TMTC family.</text>
</comment>
<dbReference type="Gene3D" id="1.25.40.10">
    <property type="entry name" value="Tetratricopeptide repeat domain"/>
    <property type="match status" value="4"/>
</dbReference>
<dbReference type="GO" id="GO:0005783">
    <property type="term" value="C:endoplasmic reticulum"/>
    <property type="evidence" value="ECO:0007669"/>
    <property type="project" value="UniProtKB-SubCell"/>
</dbReference>
<keyword evidence="7 14" id="KW-0812">Transmembrane</keyword>
<proteinExistence type="inferred from homology"/>
<feature type="repeat" description="TPR" evidence="13">
    <location>
        <begin position="933"/>
        <end position="966"/>
    </location>
</feature>
<dbReference type="Pfam" id="PF13432">
    <property type="entry name" value="TPR_16"/>
    <property type="match status" value="2"/>
</dbReference>
<keyword evidence="6" id="KW-0808">Transferase</keyword>
<dbReference type="InterPro" id="IPR019734">
    <property type="entry name" value="TPR_rpt"/>
</dbReference>
<keyword evidence="8" id="KW-0677">Repeat</keyword>
<dbReference type="GO" id="GO:0004169">
    <property type="term" value="F:dolichyl-phosphate-mannose-protein mannosyltransferase activity"/>
    <property type="evidence" value="ECO:0007669"/>
    <property type="project" value="UniProtKB-EC"/>
</dbReference>
<dbReference type="InterPro" id="IPR013618">
    <property type="entry name" value="TMTC_DUF1736"/>
</dbReference>
<dbReference type="Proteomes" id="UP000281406">
    <property type="component" value="Unassembled WGS sequence"/>
</dbReference>
<gene>
    <name evidence="16" type="ORF">DPX16_7318</name>
</gene>
<evidence type="ECO:0000256" key="13">
    <source>
        <dbReference type="PROSITE-ProRule" id="PRU00339"/>
    </source>
</evidence>
<dbReference type="InterPro" id="IPR011990">
    <property type="entry name" value="TPR-like_helical_dom_sf"/>
</dbReference>
<evidence type="ECO:0000313" key="16">
    <source>
        <dbReference type="EMBL" id="ROL52582.1"/>
    </source>
</evidence>
<dbReference type="Pfam" id="PF13424">
    <property type="entry name" value="TPR_12"/>
    <property type="match status" value="1"/>
</dbReference>
<evidence type="ECO:0000256" key="4">
    <source>
        <dbReference type="ARBA" id="ARBA00007882"/>
    </source>
</evidence>
<evidence type="ECO:0000256" key="9">
    <source>
        <dbReference type="ARBA" id="ARBA00022803"/>
    </source>
</evidence>
<comment type="caution">
    <text evidence="16">The sequence shown here is derived from an EMBL/GenBank/DDBJ whole genome shotgun (WGS) entry which is preliminary data.</text>
</comment>
<dbReference type="SUPFAM" id="SSF48452">
    <property type="entry name" value="TPR-like"/>
    <property type="match status" value="2"/>
</dbReference>
<feature type="transmembrane region" description="Helical" evidence="14">
    <location>
        <begin position="548"/>
        <end position="566"/>
    </location>
</feature>
<evidence type="ECO:0000256" key="11">
    <source>
        <dbReference type="ARBA" id="ARBA00022989"/>
    </source>
</evidence>